<dbReference type="RefSeq" id="WP_132010701.1">
    <property type="nucleotide sequence ID" value="NZ_JABUHM010000010.1"/>
</dbReference>
<evidence type="ECO:0000313" key="12">
    <source>
        <dbReference type="Proteomes" id="UP000295689"/>
    </source>
</evidence>
<feature type="domain" description="Helicase C-terminal" evidence="9">
    <location>
        <begin position="235"/>
        <end position="379"/>
    </location>
</feature>
<dbReference type="InterPro" id="IPR027417">
    <property type="entry name" value="P-loop_NTPase"/>
</dbReference>
<dbReference type="CDD" id="cd00268">
    <property type="entry name" value="DEADc"/>
    <property type="match status" value="1"/>
</dbReference>
<feature type="domain" description="Helicase ATP-binding" evidence="8">
    <location>
        <begin position="35"/>
        <end position="209"/>
    </location>
</feature>
<dbReference type="GO" id="GO:0009409">
    <property type="term" value="P:response to cold"/>
    <property type="evidence" value="ECO:0007669"/>
    <property type="project" value="InterPro"/>
</dbReference>
<dbReference type="InterPro" id="IPR014001">
    <property type="entry name" value="Helicase_ATP-bd"/>
</dbReference>
<feature type="domain" description="DEAD-box RNA helicase Q" evidence="10">
    <location>
        <begin position="4"/>
        <end position="32"/>
    </location>
</feature>
<dbReference type="SUPFAM" id="SSF52540">
    <property type="entry name" value="P-loop containing nucleoside triphosphate hydrolases"/>
    <property type="match status" value="1"/>
</dbReference>
<dbReference type="Gene3D" id="3.40.50.300">
    <property type="entry name" value="P-loop containing nucleotide triphosphate hydrolases"/>
    <property type="match status" value="2"/>
</dbReference>
<keyword evidence="3 5" id="KW-0347">Helicase</keyword>
<keyword evidence="4 5" id="KW-0067">ATP-binding</keyword>
<comment type="similarity">
    <text evidence="5">Belongs to the DEAD box helicase family. CshB subfamily.</text>
</comment>
<evidence type="ECO:0000256" key="1">
    <source>
        <dbReference type="ARBA" id="ARBA00022741"/>
    </source>
</evidence>
<evidence type="ECO:0000259" key="10">
    <source>
        <dbReference type="PROSITE" id="PS51195"/>
    </source>
</evidence>
<dbReference type="InterPro" id="IPR030881">
    <property type="entry name" value="CshB"/>
</dbReference>
<dbReference type="GO" id="GO:0003724">
    <property type="term" value="F:RNA helicase activity"/>
    <property type="evidence" value="ECO:0007669"/>
    <property type="project" value="UniProtKB-UniRule"/>
</dbReference>
<organism evidence="11 12">
    <name type="scientific">Mesobacillus foraminis</name>
    <dbReference type="NCBI Taxonomy" id="279826"/>
    <lineage>
        <taxon>Bacteria</taxon>
        <taxon>Bacillati</taxon>
        <taxon>Bacillota</taxon>
        <taxon>Bacilli</taxon>
        <taxon>Bacillales</taxon>
        <taxon>Bacillaceae</taxon>
        <taxon>Mesobacillus</taxon>
    </lineage>
</organism>
<dbReference type="PANTHER" id="PTHR47963">
    <property type="entry name" value="DEAD-BOX ATP-DEPENDENT RNA HELICASE 47, MITOCHONDRIAL"/>
    <property type="match status" value="1"/>
</dbReference>
<evidence type="ECO:0000256" key="4">
    <source>
        <dbReference type="ARBA" id="ARBA00022840"/>
    </source>
</evidence>
<keyword evidence="1 5" id="KW-0547">Nucleotide-binding</keyword>
<sequence length="437" mass="50278">MTGSQFRKYNLKNFIINAIEDMGYQKPTEIQEKVIPIVLRRESAIGQSQTGTGKTFAYILPILQKIDPIKKEVQAVITAPTRELANQIYHQILKITEYGNDDEEIVTRCYIGGTDKARSIEKLKIQPHIVVGTPSRINDLVQEKALFVHTAQMLVVDEADLMLDMGFILDVDKVASKMPSDLEMYVFSATIPDKLKPFLKKYMENPNYIHVEPQQVSASYLTHSLLPSRHRDKVELTYKALNLFNPYLAIVFTNTKKKADELADALLARGLKVGRIHGNLSPRDRKRIMKQIQNLDFQFIIATDLAARGIDIEGVSHIINFELPSDLDFYIHRVGRTARGGYSGTALTIYDQSDQDALNKLEKMGIQFKHVDIKNNEWIVLDDRNKRKKREKQTNDIDEKTRSLVQKPKKVKPGYKKKMQNELDKIKKRERRIQKKK</sequence>
<dbReference type="HAMAP" id="MF_01494">
    <property type="entry name" value="DEAD_helicase_CshB"/>
    <property type="match status" value="1"/>
</dbReference>
<proteinExistence type="inferred from homology"/>
<evidence type="ECO:0000256" key="5">
    <source>
        <dbReference type="HAMAP-Rule" id="MF_01494"/>
    </source>
</evidence>
<dbReference type="PANTHER" id="PTHR47963:SF1">
    <property type="entry name" value="DEAD-BOX ATP-DEPENDENT RNA HELICASE CSHB"/>
    <property type="match status" value="1"/>
</dbReference>
<keyword evidence="2 5" id="KW-0378">Hydrolase</keyword>
<dbReference type="GO" id="GO:0005829">
    <property type="term" value="C:cytosol"/>
    <property type="evidence" value="ECO:0007669"/>
    <property type="project" value="TreeGrafter"/>
</dbReference>
<comment type="function">
    <text evidence="5">Probable DEAD-box RNA helicase. May work in conjunction with the cold shock proteins to ensure proper initiation of transcription at low and optimal temperatures.</text>
</comment>
<evidence type="ECO:0000259" key="8">
    <source>
        <dbReference type="PROSITE" id="PS51192"/>
    </source>
</evidence>
<protein>
    <recommendedName>
        <fullName evidence="5">DEAD-box ATP-dependent RNA helicase CshB</fullName>
        <ecNumber evidence="5">3.6.4.13</ecNumber>
    </recommendedName>
</protein>
<dbReference type="GO" id="GO:0005524">
    <property type="term" value="F:ATP binding"/>
    <property type="evidence" value="ECO:0007669"/>
    <property type="project" value="UniProtKB-UniRule"/>
</dbReference>
<feature type="compositionally biased region" description="Basic residues" evidence="7">
    <location>
        <begin position="407"/>
        <end position="418"/>
    </location>
</feature>
<keyword evidence="12" id="KW-1185">Reference proteome</keyword>
<feature type="compositionally biased region" description="Basic and acidic residues" evidence="7">
    <location>
        <begin position="392"/>
        <end position="402"/>
    </location>
</feature>
<reference evidence="11 12" key="1">
    <citation type="journal article" date="2015" name="Stand. Genomic Sci.">
        <title>Genomic Encyclopedia of Bacterial and Archaeal Type Strains, Phase III: the genomes of soil and plant-associated and newly described type strains.</title>
        <authorList>
            <person name="Whitman W.B."/>
            <person name="Woyke T."/>
            <person name="Klenk H.P."/>
            <person name="Zhou Y."/>
            <person name="Lilburn T.G."/>
            <person name="Beck B.J."/>
            <person name="De Vos P."/>
            <person name="Vandamme P."/>
            <person name="Eisen J.A."/>
            <person name="Garrity G."/>
            <person name="Hugenholtz P."/>
            <person name="Kyrpides N.C."/>
        </authorList>
    </citation>
    <scope>NUCLEOTIDE SEQUENCE [LARGE SCALE GENOMIC DNA]</scope>
    <source>
        <strain evidence="11 12">CV53</strain>
    </source>
</reference>
<accession>A0A4R2B3C2</accession>
<name>A0A4R2B3C2_9BACI</name>
<evidence type="ECO:0000256" key="2">
    <source>
        <dbReference type="ARBA" id="ARBA00022801"/>
    </source>
</evidence>
<comment type="caution">
    <text evidence="11">The sequence shown here is derived from an EMBL/GenBank/DDBJ whole genome shotgun (WGS) entry which is preliminary data.</text>
</comment>
<dbReference type="PROSITE" id="PS51195">
    <property type="entry name" value="Q_MOTIF"/>
    <property type="match status" value="1"/>
</dbReference>
<feature type="compositionally biased region" description="Basic residues" evidence="7">
    <location>
        <begin position="428"/>
        <end position="437"/>
    </location>
</feature>
<feature type="short sequence motif" description="Q motif" evidence="6">
    <location>
        <begin position="4"/>
        <end position="32"/>
    </location>
</feature>
<keyword evidence="5" id="KW-0963">Cytoplasm</keyword>
<evidence type="ECO:0000256" key="7">
    <source>
        <dbReference type="SAM" id="MobiDB-lite"/>
    </source>
</evidence>
<dbReference type="InterPro" id="IPR014014">
    <property type="entry name" value="RNA_helicase_DEAD_Q_motif"/>
</dbReference>
<dbReference type="GO" id="GO:0016887">
    <property type="term" value="F:ATP hydrolysis activity"/>
    <property type="evidence" value="ECO:0007669"/>
    <property type="project" value="RHEA"/>
</dbReference>
<comment type="catalytic activity">
    <reaction evidence="5">
        <text>ATP + H2O = ADP + phosphate + H(+)</text>
        <dbReference type="Rhea" id="RHEA:13065"/>
        <dbReference type="ChEBI" id="CHEBI:15377"/>
        <dbReference type="ChEBI" id="CHEBI:15378"/>
        <dbReference type="ChEBI" id="CHEBI:30616"/>
        <dbReference type="ChEBI" id="CHEBI:43474"/>
        <dbReference type="ChEBI" id="CHEBI:456216"/>
        <dbReference type="EC" id="3.6.4.13"/>
    </reaction>
</comment>
<evidence type="ECO:0000256" key="6">
    <source>
        <dbReference type="PROSITE-ProRule" id="PRU00552"/>
    </source>
</evidence>
<gene>
    <name evidence="5" type="primary">cshB</name>
    <name evidence="11" type="ORF">EV146_1135</name>
</gene>
<evidence type="ECO:0000256" key="3">
    <source>
        <dbReference type="ARBA" id="ARBA00022806"/>
    </source>
</evidence>
<feature type="region of interest" description="Disordered" evidence="7">
    <location>
        <begin position="389"/>
        <end position="437"/>
    </location>
</feature>
<evidence type="ECO:0000259" key="9">
    <source>
        <dbReference type="PROSITE" id="PS51194"/>
    </source>
</evidence>
<dbReference type="Pfam" id="PF00271">
    <property type="entry name" value="Helicase_C"/>
    <property type="match status" value="1"/>
</dbReference>
<dbReference type="InterPro" id="IPR001650">
    <property type="entry name" value="Helicase_C-like"/>
</dbReference>
<keyword evidence="5" id="KW-0346">Stress response</keyword>
<dbReference type="InterPro" id="IPR011545">
    <property type="entry name" value="DEAD/DEAH_box_helicase_dom"/>
</dbReference>
<dbReference type="EMBL" id="SLVV01000013">
    <property type="protein sequence ID" value="TCN21081.1"/>
    <property type="molecule type" value="Genomic_DNA"/>
</dbReference>
<dbReference type="EC" id="3.6.4.13" evidence="5"/>
<comment type="subcellular location">
    <subcellularLocation>
        <location evidence="5">Cytoplasm</location>
    </subcellularLocation>
</comment>
<dbReference type="CDD" id="cd18787">
    <property type="entry name" value="SF2_C_DEAD"/>
    <property type="match status" value="1"/>
</dbReference>
<keyword evidence="5" id="KW-0694">RNA-binding</keyword>
<dbReference type="SMART" id="SM00490">
    <property type="entry name" value="HELICc"/>
    <property type="match status" value="1"/>
</dbReference>
<dbReference type="InterPro" id="IPR050547">
    <property type="entry name" value="DEAD_box_RNA_helicases"/>
</dbReference>
<dbReference type="PROSITE" id="PS51194">
    <property type="entry name" value="HELICASE_CTER"/>
    <property type="match status" value="1"/>
</dbReference>
<evidence type="ECO:0000313" key="11">
    <source>
        <dbReference type="EMBL" id="TCN21081.1"/>
    </source>
</evidence>
<dbReference type="GO" id="GO:0033592">
    <property type="term" value="F:RNA strand annealing activity"/>
    <property type="evidence" value="ECO:0007669"/>
    <property type="project" value="TreeGrafter"/>
</dbReference>
<dbReference type="PROSITE" id="PS51192">
    <property type="entry name" value="HELICASE_ATP_BIND_1"/>
    <property type="match status" value="1"/>
</dbReference>
<dbReference type="InterPro" id="IPR044742">
    <property type="entry name" value="DEAD/DEAH_RhlB"/>
</dbReference>
<dbReference type="Pfam" id="PF00270">
    <property type="entry name" value="DEAD"/>
    <property type="match status" value="1"/>
</dbReference>
<dbReference type="SMART" id="SM00487">
    <property type="entry name" value="DEXDc"/>
    <property type="match status" value="1"/>
</dbReference>
<dbReference type="GO" id="GO:0005840">
    <property type="term" value="C:ribosome"/>
    <property type="evidence" value="ECO:0007669"/>
    <property type="project" value="TreeGrafter"/>
</dbReference>
<dbReference type="Proteomes" id="UP000295689">
    <property type="component" value="Unassembled WGS sequence"/>
</dbReference>
<dbReference type="GO" id="GO:0006401">
    <property type="term" value="P:RNA catabolic process"/>
    <property type="evidence" value="ECO:0007669"/>
    <property type="project" value="UniProtKB-UniRule"/>
</dbReference>
<dbReference type="AlphaFoldDB" id="A0A4R2B3C2"/>